<dbReference type="AlphaFoldDB" id="A0A6C7E844"/>
<keyword evidence="3" id="KW-1185">Reference proteome</keyword>
<dbReference type="EMBL" id="AP012057">
    <property type="protein sequence ID" value="BAN02202.1"/>
    <property type="molecule type" value="Genomic_DNA"/>
</dbReference>
<evidence type="ECO:0000313" key="3">
    <source>
        <dbReference type="Proteomes" id="UP000011863"/>
    </source>
</evidence>
<protein>
    <recommendedName>
        <fullName evidence="4">Selenoprotein</fullName>
    </recommendedName>
</protein>
<keyword evidence="1" id="KW-0676">Redox-active center</keyword>
<evidence type="ECO:0008006" key="4">
    <source>
        <dbReference type="Google" id="ProtNLM"/>
    </source>
</evidence>
<dbReference type="Gene3D" id="3.40.30.10">
    <property type="entry name" value="Glutaredoxin"/>
    <property type="match status" value="1"/>
</dbReference>
<evidence type="ECO:0000256" key="1">
    <source>
        <dbReference type="ARBA" id="ARBA00023284"/>
    </source>
</evidence>
<evidence type="ECO:0000313" key="2">
    <source>
        <dbReference type="EMBL" id="BAN02202.1"/>
    </source>
</evidence>
<sequence length="69" mass="7377">MSAVDDLLSNYQHVIESLTLVTGSAGVFDVVVDGETIYSKAVTGRHAEPGEVLDLFTERFGDGVARYGT</sequence>
<organism evidence="2 3">
    <name type="scientific">Ilumatobacter coccineus (strain NBRC 103263 / KCTC 29153 / YM16-304)</name>
    <dbReference type="NCBI Taxonomy" id="1313172"/>
    <lineage>
        <taxon>Bacteria</taxon>
        <taxon>Bacillati</taxon>
        <taxon>Actinomycetota</taxon>
        <taxon>Acidimicrobiia</taxon>
        <taxon>Acidimicrobiales</taxon>
        <taxon>Ilumatobacteraceae</taxon>
        <taxon>Ilumatobacter</taxon>
    </lineage>
</organism>
<accession>A0A6C7E844</accession>
<dbReference type="Pfam" id="PF10262">
    <property type="entry name" value="Rdx"/>
    <property type="match status" value="1"/>
</dbReference>
<reference evidence="2 3" key="1">
    <citation type="journal article" date="2013" name="Int. J. Syst. Evol. Microbiol.">
        <title>Ilumatobacter nonamiense sp. nov. and Ilumatobacter coccineum sp. nov., isolated from seashore sand.</title>
        <authorList>
            <person name="Matsumoto A."/>
            <person name="Kasai H."/>
            <person name="Matsuo Y."/>
            <person name="Shizuri Y."/>
            <person name="Ichikawa N."/>
            <person name="Fujita N."/>
            <person name="Omura S."/>
            <person name="Takahashi Y."/>
        </authorList>
    </citation>
    <scope>NUCLEOTIDE SEQUENCE [LARGE SCALE GENOMIC DNA]</scope>
    <source>
        <strain evidence="3">NBRC 103263 / KCTC 29153 / YM16-304</strain>
    </source>
</reference>
<dbReference type="SUPFAM" id="SSF52833">
    <property type="entry name" value="Thioredoxin-like"/>
    <property type="match status" value="1"/>
</dbReference>
<dbReference type="InterPro" id="IPR011893">
    <property type="entry name" value="Selenoprotein_Rdx-typ"/>
</dbReference>
<dbReference type="InterPro" id="IPR036249">
    <property type="entry name" value="Thioredoxin-like_sf"/>
</dbReference>
<proteinExistence type="predicted"/>
<name>A0A6C7E844_ILUCY</name>
<dbReference type="OrthoDB" id="9811366at2"/>
<dbReference type="Proteomes" id="UP000011863">
    <property type="component" value="Chromosome"/>
</dbReference>
<gene>
    <name evidence="2" type="ORF">YM304_18880</name>
</gene>
<dbReference type="KEGG" id="aym:YM304_18880"/>